<dbReference type="Gene3D" id="2.30.30.140">
    <property type="match status" value="1"/>
</dbReference>
<dbReference type="AlphaFoldDB" id="A0AAV2QEA1"/>
<dbReference type="EMBL" id="CAXKWB010006365">
    <property type="protein sequence ID" value="CAL4082498.1"/>
    <property type="molecule type" value="Genomic_DNA"/>
</dbReference>
<gene>
    <name evidence="2" type="ORF">MNOR_LOCUS11916</name>
</gene>
<evidence type="ECO:0000313" key="3">
    <source>
        <dbReference type="Proteomes" id="UP001497623"/>
    </source>
</evidence>
<dbReference type="InterPro" id="IPR050621">
    <property type="entry name" value="Tudor_domain_containing"/>
</dbReference>
<comment type="caution">
    <text evidence="2">The sequence shown here is derived from an EMBL/GenBank/DDBJ whole genome shotgun (WGS) entry which is preliminary data.</text>
</comment>
<dbReference type="InterPro" id="IPR002999">
    <property type="entry name" value="Tudor"/>
</dbReference>
<dbReference type="PANTHER" id="PTHR22948:SF76">
    <property type="entry name" value="FI20010P1-RELATED"/>
    <property type="match status" value="1"/>
</dbReference>
<name>A0AAV2QEA1_MEGNR</name>
<dbReference type="SUPFAM" id="SSF63748">
    <property type="entry name" value="Tudor/PWWP/MBT"/>
    <property type="match status" value="1"/>
</dbReference>
<sequence length="184" mass="21659">NGPLIFPPVSLMDGSRPISPHMSGLITQSPNIKCKLFNSAEAKINKFVQLGESFKQVNVKEAHLENEWLEIEVAEVYSPHLFWAHLRENSKELEDLMDKMMEFYGQPEVMEKYRIIPKECALEMAVVSFYEEDNNFYRAVVTNFKSFDKIEVFYVDYGTDVQVHRRNLWFLDRQFFNFPAQAFQ</sequence>
<dbReference type="Pfam" id="PF00567">
    <property type="entry name" value="TUDOR"/>
    <property type="match status" value="1"/>
</dbReference>
<organism evidence="2 3">
    <name type="scientific">Meganyctiphanes norvegica</name>
    <name type="common">Northern krill</name>
    <name type="synonym">Thysanopoda norvegica</name>
    <dbReference type="NCBI Taxonomy" id="48144"/>
    <lineage>
        <taxon>Eukaryota</taxon>
        <taxon>Metazoa</taxon>
        <taxon>Ecdysozoa</taxon>
        <taxon>Arthropoda</taxon>
        <taxon>Crustacea</taxon>
        <taxon>Multicrustacea</taxon>
        <taxon>Malacostraca</taxon>
        <taxon>Eumalacostraca</taxon>
        <taxon>Eucarida</taxon>
        <taxon>Euphausiacea</taxon>
        <taxon>Euphausiidae</taxon>
        <taxon>Meganyctiphanes</taxon>
    </lineage>
</organism>
<feature type="domain" description="Tudor" evidence="1">
    <location>
        <begin position="119"/>
        <end position="178"/>
    </location>
</feature>
<feature type="non-terminal residue" evidence="2">
    <location>
        <position position="184"/>
    </location>
</feature>
<accession>A0AAV2QEA1</accession>
<dbReference type="PANTHER" id="PTHR22948">
    <property type="entry name" value="TUDOR DOMAIN CONTAINING PROTEIN"/>
    <property type="match status" value="1"/>
</dbReference>
<feature type="non-terminal residue" evidence="2">
    <location>
        <position position="1"/>
    </location>
</feature>
<proteinExistence type="predicted"/>
<reference evidence="2 3" key="1">
    <citation type="submission" date="2024-05" db="EMBL/GenBank/DDBJ databases">
        <authorList>
            <person name="Wallberg A."/>
        </authorList>
    </citation>
    <scope>NUCLEOTIDE SEQUENCE [LARGE SCALE GENOMIC DNA]</scope>
</reference>
<keyword evidence="3" id="KW-1185">Reference proteome</keyword>
<evidence type="ECO:0000259" key="1">
    <source>
        <dbReference type="PROSITE" id="PS50304"/>
    </source>
</evidence>
<dbReference type="SMART" id="SM00333">
    <property type="entry name" value="TUDOR"/>
    <property type="match status" value="1"/>
</dbReference>
<protein>
    <recommendedName>
        <fullName evidence="1">Tudor domain-containing protein</fullName>
    </recommendedName>
</protein>
<evidence type="ECO:0000313" key="2">
    <source>
        <dbReference type="EMBL" id="CAL4082498.1"/>
    </source>
</evidence>
<dbReference type="PROSITE" id="PS50304">
    <property type="entry name" value="TUDOR"/>
    <property type="match status" value="1"/>
</dbReference>
<dbReference type="Proteomes" id="UP001497623">
    <property type="component" value="Unassembled WGS sequence"/>
</dbReference>